<keyword evidence="4" id="KW-1185">Reference proteome</keyword>
<dbReference type="PANTHER" id="PTHR13393:SF0">
    <property type="entry name" value="RNA N6-ADENOSINE-METHYLTRANSFERASE METTL16"/>
    <property type="match status" value="1"/>
</dbReference>
<keyword evidence="1" id="KW-0489">Methyltransferase</keyword>
<comment type="caution">
    <text evidence="3">The sequence shown here is derived from an EMBL/GenBank/DDBJ whole genome shotgun (WGS) entry which is preliminary data.</text>
</comment>
<dbReference type="OrthoDB" id="514248at2759"/>
<dbReference type="GO" id="GO:0008168">
    <property type="term" value="F:methyltransferase activity"/>
    <property type="evidence" value="ECO:0007669"/>
    <property type="project" value="UniProtKB-KW"/>
</dbReference>
<proteinExistence type="predicted"/>
<dbReference type="Proteomes" id="UP000761534">
    <property type="component" value="Unassembled WGS sequence"/>
</dbReference>
<name>A0A642V8H4_9ASCO</name>
<dbReference type="EMBL" id="SWFS01000157">
    <property type="protein sequence ID" value="KAA8915562.1"/>
    <property type="molecule type" value="Genomic_DNA"/>
</dbReference>
<protein>
    <recommendedName>
        <fullName evidence="5">U6 small nuclear RNA (adenine-(43)-N(6))-methyltransferase</fullName>
    </recommendedName>
</protein>
<dbReference type="GO" id="GO:0070475">
    <property type="term" value="P:rRNA base methylation"/>
    <property type="evidence" value="ECO:0007669"/>
    <property type="project" value="TreeGrafter"/>
</dbReference>
<dbReference type="Gene3D" id="3.40.50.150">
    <property type="entry name" value="Vaccinia Virus protein VP39"/>
    <property type="match status" value="1"/>
</dbReference>
<dbReference type="SUPFAM" id="SSF53335">
    <property type="entry name" value="S-adenosyl-L-methionine-dependent methyltransferases"/>
    <property type="match status" value="1"/>
</dbReference>
<dbReference type="PANTHER" id="PTHR13393">
    <property type="entry name" value="SAM-DEPENDENT METHYLTRANSFERASE"/>
    <property type="match status" value="1"/>
</dbReference>
<gene>
    <name evidence="3" type="ORF">TRICI_002301</name>
</gene>
<dbReference type="InterPro" id="IPR029063">
    <property type="entry name" value="SAM-dependent_MTases_sf"/>
</dbReference>
<dbReference type="AlphaFoldDB" id="A0A642V8H4"/>
<evidence type="ECO:0000256" key="2">
    <source>
        <dbReference type="ARBA" id="ARBA00022679"/>
    </source>
</evidence>
<keyword evidence="2" id="KW-0808">Transferase</keyword>
<dbReference type="VEuPathDB" id="FungiDB:TRICI_002301"/>
<evidence type="ECO:0000256" key="1">
    <source>
        <dbReference type="ARBA" id="ARBA00022603"/>
    </source>
</evidence>
<reference evidence="3" key="1">
    <citation type="journal article" date="2019" name="G3 (Bethesda)">
        <title>Genome Assemblies of Two Rare Opportunistic Yeast Pathogens: Diutina rugosa (syn. Candida rugosa) and Trichomonascus ciferrii (syn. Candida ciferrii).</title>
        <authorList>
            <person name="Mixao V."/>
            <person name="Saus E."/>
            <person name="Hansen A.P."/>
            <person name="Lass-Florl C."/>
            <person name="Gabaldon T."/>
        </authorList>
    </citation>
    <scope>NUCLEOTIDE SEQUENCE</scope>
    <source>
        <strain evidence="3">CBS 4856</strain>
    </source>
</reference>
<dbReference type="InterPro" id="IPR010286">
    <property type="entry name" value="METTL16/RlmF"/>
</dbReference>
<evidence type="ECO:0000313" key="4">
    <source>
        <dbReference type="Proteomes" id="UP000761534"/>
    </source>
</evidence>
<evidence type="ECO:0000313" key="3">
    <source>
        <dbReference type="EMBL" id="KAA8915562.1"/>
    </source>
</evidence>
<dbReference type="Pfam" id="PF05971">
    <property type="entry name" value="Methyltransf_10"/>
    <property type="match status" value="1"/>
</dbReference>
<accession>A0A642V8H4</accession>
<organism evidence="3 4">
    <name type="scientific">Trichomonascus ciferrii</name>
    <dbReference type="NCBI Taxonomy" id="44093"/>
    <lineage>
        <taxon>Eukaryota</taxon>
        <taxon>Fungi</taxon>
        <taxon>Dikarya</taxon>
        <taxon>Ascomycota</taxon>
        <taxon>Saccharomycotina</taxon>
        <taxon>Dipodascomycetes</taxon>
        <taxon>Dipodascales</taxon>
        <taxon>Trichomonascaceae</taxon>
        <taxon>Trichomonascus</taxon>
        <taxon>Trichomonascus ciferrii complex</taxon>
    </lineage>
</organism>
<sequence length="410" mass="47503">MTGLLEKVNSPDIGELCVRHPEMRKYYDGERGWYDFEQLEAVYLLTEALLADYVGLDVQLDRNHLCPRVANRLDYVEWIRDVVKWHKTPGEVVYGLDIGVGSSCIYPLLGCKVTEAYEDDWVFYGTDVDERSLAKCQENISRNGLDHRIKVMKCSGASFFDLPIKEQLTFCMANPPFYSDKDDMEHSRERKASGGPHSNDLWATDTELYTPGGEVQFTVDMLRESMRSKTPLTWYSTMVGKKSTLMELIRVLREEFSHDNYGFHEIKTGNKTKRWCLVWTRTNFRIRDDLARSYNASLRSLNPFPTLFSLHVPEQSDISFVQSLLDPLQPQLEMKLNGEWLEASCSGDVWSRSFRRKVARNEPIPLPADKSYVFRMRVINGHVEVHWLQGLDFKIFESFTGMLKRSLNSN</sequence>
<dbReference type="GO" id="GO:0005634">
    <property type="term" value="C:nucleus"/>
    <property type="evidence" value="ECO:0007669"/>
    <property type="project" value="TreeGrafter"/>
</dbReference>
<evidence type="ECO:0008006" key="5">
    <source>
        <dbReference type="Google" id="ProtNLM"/>
    </source>
</evidence>